<dbReference type="PANTHER" id="PTHR43735">
    <property type="entry name" value="APOPTOSIS-INDUCING FACTOR 1"/>
    <property type="match status" value="1"/>
</dbReference>
<evidence type="ECO:0000256" key="1">
    <source>
        <dbReference type="ARBA" id="ARBA00006442"/>
    </source>
</evidence>
<evidence type="ECO:0000256" key="3">
    <source>
        <dbReference type="ARBA" id="ARBA00022827"/>
    </source>
</evidence>
<organism evidence="6 7">
    <name type="scientific">Streptomyces flaveolus</name>
    <dbReference type="NCBI Taxonomy" id="67297"/>
    <lineage>
        <taxon>Bacteria</taxon>
        <taxon>Bacillati</taxon>
        <taxon>Actinomycetota</taxon>
        <taxon>Actinomycetes</taxon>
        <taxon>Kitasatosporales</taxon>
        <taxon>Streptomycetaceae</taxon>
        <taxon>Streptomyces</taxon>
    </lineage>
</organism>
<accession>A0ABV3ALS7</accession>
<protein>
    <submittedName>
        <fullName evidence="6">FAD-dependent oxidoreductase</fullName>
    </submittedName>
</protein>
<comment type="caution">
    <text evidence="6">The sequence shown here is derived from an EMBL/GenBank/DDBJ whole genome shotgun (WGS) entry which is preliminary data.</text>
</comment>
<keyword evidence="2" id="KW-0285">Flavoprotein</keyword>
<dbReference type="Gene3D" id="3.50.50.100">
    <property type="match status" value="1"/>
</dbReference>
<feature type="domain" description="FAD/NAD(P)-binding" evidence="5">
    <location>
        <begin position="9"/>
        <end position="291"/>
    </location>
</feature>
<dbReference type="InterPro" id="IPR023753">
    <property type="entry name" value="FAD/NAD-binding_dom"/>
</dbReference>
<evidence type="ECO:0000259" key="5">
    <source>
        <dbReference type="Pfam" id="PF07992"/>
    </source>
</evidence>
<keyword evidence="4" id="KW-0560">Oxidoreductase</keyword>
<sequence length="372" mass="39649">MAIVTTKRRVVIIGGGYAGVRLARELDADADVTLIDLKEAFFHRVASLRASTDEEWTYAPFVPYDSLLARGRVVRNKAVGIATAEREVVLATGHRVPYDALVIATGADYQEPARFTGSTVEEAAESFRSHQRRVAGARSILVIGGGPSGVELAAELRRANPPATVTLAHRGPRLLNHHGTGRMGRQARAWLERHDVRVLVDTFVASAAGVGARLRDQAGSPLSADVVFWTTGTTPNTLWLRLAGLGTWLDGSGHVKVDTHLRVLGQRDVFAVGDVNDVSEAKLSPSAVAQGEAAAHNVRAYLDHGKHGGRPRPYKPAPVRIFSVPLGPEGGTTLLPALGRDALVLGNRATSALKSRNLAVPAIRKLLGVTDG</sequence>
<dbReference type="InterPro" id="IPR036188">
    <property type="entry name" value="FAD/NAD-bd_sf"/>
</dbReference>
<evidence type="ECO:0000256" key="4">
    <source>
        <dbReference type="ARBA" id="ARBA00023002"/>
    </source>
</evidence>
<evidence type="ECO:0000313" key="6">
    <source>
        <dbReference type="EMBL" id="MEU5712898.1"/>
    </source>
</evidence>
<name>A0ABV3ALS7_9ACTN</name>
<dbReference type="SUPFAM" id="SSF51905">
    <property type="entry name" value="FAD/NAD(P)-binding domain"/>
    <property type="match status" value="1"/>
</dbReference>
<reference evidence="6 7" key="1">
    <citation type="submission" date="2024-06" db="EMBL/GenBank/DDBJ databases">
        <title>The Natural Products Discovery Center: Release of the First 8490 Sequenced Strains for Exploring Actinobacteria Biosynthetic Diversity.</title>
        <authorList>
            <person name="Kalkreuter E."/>
            <person name="Kautsar S.A."/>
            <person name="Yang D."/>
            <person name="Bader C.D."/>
            <person name="Teijaro C.N."/>
            <person name="Fluegel L."/>
            <person name="Davis C.M."/>
            <person name="Simpson J.R."/>
            <person name="Lauterbach L."/>
            <person name="Steele A.D."/>
            <person name="Gui C."/>
            <person name="Meng S."/>
            <person name="Li G."/>
            <person name="Viehrig K."/>
            <person name="Ye F."/>
            <person name="Su P."/>
            <person name="Kiefer A.F."/>
            <person name="Nichols A."/>
            <person name="Cepeda A.J."/>
            <person name="Yan W."/>
            <person name="Fan B."/>
            <person name="Jiang Y."/>
            <person name="Adhikari A."/>
            <person name="Zheng C.-J."/>
            <person name="Schuster L."/>
            <person name="Cowan T.M."/>
            <person name="Smanski M.J."/>
            <person name="Chevrette M.G."/>
            <person name="De Carvalho L.P.S."/>
            <person name="Shen B."/>
        </authorList>
    </citation>
    <scope>NUCLEOTIDE SEQUENCE [LARGE SCALE GENOMIC DNA]</scope>
    <source>
        <strain evidence="6 7">NPDC020594</strain>
    </source>
</reference>
<dbReference type="PRINTS" id="PR00469">
    <property type="entry name" value="PNDRDTASEII"/>
</dbReference>
<dbReference type="Pfam" id="PF07992">
    <property type="entry name" value="Pyr_redox_2"/>
    <property type="match status" value="1"/>
</dbReference>
<evidence type="ECO:0000256" key="2">
    <source>
        <dbReference type="ARBA" id="ARBA00022630"/>
    </source>
</evidence>
<dbReference type="PANTHER" id="PTHR43735:SF3">
    <property type="entry name" value="FERROPTOSIS SUPPRESSOR PROTEIN 1"/>
    <property type="match status" value="1"/>
</dbReference>
<evidence type="ECO:0000313" key="7">
    <source>
        <dbReference type="Proteomes" id="UP001551011"/>
    </source>
</evidence>
<dbReference type="RefSeq" id="WP_030655308.1">
    <property type="nucleotide sequence ID" value="NZ_JBEXDP010000052.1"/>
</dbReference>
<keyword evidence="3" id="KW-0274">FAD</keyword>
<dbReference type="PRINTS" id="PR00368">
    <property type="entry name" value="FADPNR"/>
</dbReference>
<gene>
    <name evidence="6" type="ORF">AB0H04_39785</name>
</gene>
<keyword evidence="7" id="KW-1185">Reference proteome</keyword>
<proteinExistence type="inferred from homology"/>
<dbReference type="EMBL" id="JBFAEG010000042">
    <property type="protein sequence ID" value="MEU5712898.1"/>
    <property type="molecule type" value="Genomic_DNA"/>
</dbReference>
<dbReference type="Proteomes" id="UP001551011">
    <property type="component" value="Unassembled WGS sequence"/>
</dbReference>
<comment type="similarity">
    <text evidence="1">Belongs to the FAD-dependent oxidoreductase family.</text>
</comment>